<reference evidence="2" key="1">
    <citation type="journal article" date="2021" name="PeerJ">
        <title>Extensive microbial diversity within the chicken gut microbiome revealed by metagenomics and culture.</title>
        <authorList>
            <person name="Gilroy R."/>
            <person name="Ravi A."/>
            <person name="Getino M."/>
            <person name="Pursley I."/>
            <person name="Horton D.L."/>
            <person name="Alikhan N.F."/>
            <person name="Baker D."/>
            <person name="Gharbi K."/>
            <person name="Hall N."/>
            <person name="Watson M."/>
            <person name="Adriaenssens E.M."/>
            <person name="Foster-Nyarko E."/>
            <person name="Jarju S."/>
            <person name="Secka A."/>
            <person name="Antonio M."/>
            <person name="Oren A."/>
            <person name="Chaudhuri R.R."/>
            <person name="La Ragione R."/>
            <person name="Hildebrand F."/>
            <person name="Pallen M.J."/>
        </authorList>
    </citation>
    <scope>NUCLEOTIDE SEQUENCE</scope>
    <source>
        <strain evidence="2">CHK189-11263</strain>
    </source>
</reference>
<proteinExistence type="predicted"/>
<dbReference type="CDD" id="cd07437">
    <property type="entry name" value="PHP_HisPPase_Ycdx_like"/>
    <property type="match status" value="1"/>
</dbReference>
<dbReference type="GO" id="GO:0005829">
    <property type="term" value="C:cytosol"/>
    <property type="evidence" value="ECO:0007669"/>
    <property type="project" value="TreeGrafter"/>
</dbReference>
<evidence type="ECO:0000313" key="2">
    <source>
        <dbReference type="EMBL" id="HJB56812.1"/>
    </source>
</evidence>
<dbReference type="EMBL" id="DWYC01000048">
    <property type="protein sequence ID" value="HJB56812.1"/>
    <property type="molecule type" value="Genomic_DNA"/>
</dbReference>
<dbReference type="Proteomes" id="UP000824208">
    <property type="component" value="Unassembled WGS sequence"/>
</dbReference>
<sequence length="242" mass="26495">MNYLLDSHTHTVASGHAYSTVLEMARAAAEKGLELLCITDHAPGMEGTTCRDYFANSRVIDRELFGVQIMVGAELNLMDCEGRMDLDTAMLAKLDLAIVSLHTKCLPTGGCAETYTHGLLEAMKNPYVNIIGHPDDGRYPLDYPALVRAAGEAGVLLEVNNSSLTPGSFRVDAPRHCAEMLRECKKQGVPVVVGSDAHFFSYVGRHQYAQALFQELDFPEELVLNRDSAAFRAHIAARRAQA</sequence>
<gene>
    <name evidence="2" type="ORF">H9714_04585</name>
</gene>
<dbReference type="InterPro" id="IPR016195">
    <property type="entry name" value="Pol/histidinol_Pase-like"/>
</dbReference>
<reference evidence="2" key="2">
    <citation type="submission" date="2021-04" db="EMBL/GenBank/DDBJ databases">
        <authorList>
            <person name="Gilroy R."/>
        </authorList>
    </citation>
    <scope>NUCLEOTIDE SEQUENCE</scope>
    <source>
        <strain evidence="2">CHK189-11263</strain>
    </source>
</reference>
<dbReference type="InterPro" id="IPR003141">
    <property type="entry name" value="Pol/His_phosphatase_N"/>
</dbReference>
<dbReference type="InterPro" id="IPR004013">
    <property type="entry name" value="PHP_dom"/>
</dbReference>
<dbReference type="NCBIfam" id="NF006702">
    <property type="entry name" value="PRK09248.1"/>
    <property type="match status" value="1"/>
</dbReference>
<dbReference type="GO" id="GO:0008270">
    <property type="term" value="F:zinc ion binding"/>
    <property type="evidence" value="ECO:0007669"/>
    <property type="project" value="TreeGrafter"/>
</dbReference>
<evidence type="ECO:0000259" key="1">
    <source>
        <dbReference type="SMART" id="SM00481"/>
    </source>
</evidence>
<accession>A0A9D2MAI3</accession>
<dbReference type="PANTHER" id="PTHR36928">
    <property type="entry name" value="PHOSPHATASE YCDX-RELATED"/>
    <property type="match status" value="1"/>
</dbReference>
<feature type="domain" description="Polymerase/histidinol phosphatase N-terminal" evidence="1">
    <location>
        <begin position="5"/>
        <end position="79"/>
    </location>
</feature>
<dbReference type="InterPro" id="IPR050243">
    <property type="entry name" value="PHP_phosphatase"/>
</dbReference>
<evidence type="ECO:0000313" key="3">
    <source>
        <dbReference type="Proteomes" id="UP000824208"/>
    </source>
</evidence>
<protein>
    <submittedName>
        <fullName evidence="2">Phosphatase</fullName>
    </submittedName>
</protein>
<comment type="caution">
    <text evidence="2">The sequence shown here is derived from an EMBL/GenBank/DDBJ whole genome shotgun (WGS) entry which is preliminary data.</text>
</comment>
<dbReference type="GO" id="GO:0042578">
    <property type="term" value="F:phosphoric ester hydrolase activity"/>
    <property type="evidence" value="ECO:0007669"/>
    <property type="project" value="TreeGrafter"/>
</dbReference>
<name>A0A9D2MAI3_9FIRM</name>
<organism evidence="2 3">
    <name type="scientific">Candidatus Flavonifractor intestinipullorum</name>
    <dbReference type="NCBI Taxonomy" id="2838587"/>
    <lineage>
        <taxon>Bacteria</taxon>
        <taxon>Bacillati</taxon>
        <taxon>Bacillota</taxon>
        <taxon>Clostridia</taxon>
        <taxon>Eubacteriales</taxon>
        <taxon>Oscillospiraceae</taxon>
        <taxon>Flavonifractor</taxon>
    </lineage>
</organism>
<dbReference type="AlphaFoldDB" id="A0A9D2MAI3"/>
<dbReference type="PANTHER" id="PTHR36928:SF1">
    <property type="entry name" value="PHOSPHATASE YCDX-RELATED"/>
    <property type="match status" value="1"/>
</dbReference>
<dbReference type="Gene3D" id="3.20.20.140">
    <property type="entry name" value="Metal-dependent hydrolases"/>
    <property type="match status" value="1"/>
</dbReference>
<dbReference type="Pfam" id="PF13263">
    <property type="entry name" value="PHP_C"/>
    <property type="match status" value="1"/>
</dbReference>
<dbReference type="SMART" id="SM00481">
    <property type="entry name" value="POLIIIAc"/>
    <property type="match status" value="1"/>
</dbReference>
<dbReference type="Pfam" id="PF02811">
    <property type="entry name" value="PHP"/>
    <property type="match status" value="1"/>
</dbReference>
<dbReference type="SUPFAM" id="SSF89550">
    <property type="entry name" value="PHP domain-like"/>
    <property type="match status" value="1"/>
</dbReference>